<protein>
    <submittedName>
        <fullName evidence="7">FAD-dependent oxidoreductase</fullName>
    </submittedName>
</protein>
<dbReference type="Gene3D" id="3.30.390.30">
    <property type="match status" value="1"/>
</dbReference>
<evidence type="ECO:0000256" key="2">
    <source>
        <dbReference type="ARBA" id="ARBA00022630"/>
    </source>
</evidence>
<dbReference type="InterPro" id="IPR023753">
    <property type="entry name" value="FAD/NAD-binding_dom"/>
</dbReference>
<evidence type="ECO:0000259" key="5">
    <source>
        <dbReference type="Pfam" id="PF07992"/>
    </source>
</evidence>
<evidence type="ECO:0000259" key="6">
    <source>
        <dbReference type="Pfam" id="PF14759"/>
    </source>
</evidence>
<dbReference type="InterPro" id="IPR028202">
    <property type="entry name" value="Reductase_C"/>
</dbReference>
<dbReference type="InterPro" id="IPR036188">
    <property type="entry name" value="FAD/NAD-bd_sf"/>
</dbReference>
<keyword evidence="3" id="KW-0274">FAD</keyword>
<proteinExistence type="predicted"/>
<dbReference type="Proteomes" id="UP001202244">
    <property type="component" value="Chromosome"/>
</dbReference>
<organism evidence="7 8">
    <name type="scientific">Streptomyces tubbatahanensis</name>
    <dbReference type="NCBI Taxonomy" id="2923272"/>
    <lineage>
        <taxon>Bacteria</taxon>
        <taxon>Bacillati</taxon>
        <taxon>Actinomycetota</taxon>
        <taxon>Actinomycetes</taxon>
        <taxon>Kitasatosporales</taxon>
        <taxon>Streptomycetaceae</taxon>
        <taxon>Streptomyces</taxon>
    </lineage>
</organism>
<sequence length="403" mass="41588">MRTITVIGASLAGLHTALALRAEGYEGRLVIVGEEHHRPYDRPPLSKEFLTGALTAEKLSLADAEETAELDADWLLGTRAEGLDPPAGSVTLSGGRTLATDGVVIATGATPRTLPGEPLEGVHTLRTLDDAAALREDLSRGQARVVVIGAGFIGAEVASSCATLGHNVTVVEAADAPLLPQLGARMAAFCADLHTDHGVTLLTGTGVRALHAGGVPGSGQGGQVGQVGRVGRVGWVELADGRFLPADVVLVGIGARPATDWLTGSGLALDDGVVCDAGGVTALPGVVAVGDVARTAGRRAEHWTSAMESAAVAARNLLAGATVETYTALPYFWSDQYGIRLQLAGHRGPHDTVRLVEGAPEDRSFLAVYERDGTTTAVLAANRPRPFTRARRELAREGGLAAV</sequence>
<keyword evidence="8" id="KW-1185">Reference proteome</keyword>
<keyword evidence="4" id="KW-0560">Oxidoreductase</keyword>
<evidence type="ECO:0000313" key="8">
    <source>
        <dbReference type="Proteomes" id="UP001202244"/>
    </source>
</evidence>
<evidence type="ECO:0000313" key="7">
    <source>
        <dbReference type="EMBL" id="UNT00147.1"/>
    </source>
</evidence>
<evidence type="ECO:0000256" key="4">
    <source>
        <dbReference type="ARBA" id="ARBA00023002"/>
    </source>
</evidence>
<reference evidence="7 8" key="1">
    <citation type="journal article" date="2023" name="Microbiol. Spectr.">
        <title>Synergy between Genome Mining, Metabolomics, and Bioinformatics Uncovers Antibacterial Chlorinated Carbazole Alkaloids and Their Biosynthetic Gene Cluster from Streptomyces tubbatahanensis sp. nov., a Novel Actinomycete Isolated from Sulu Sea, Philippines.</title>
        <authorList>
            <person name="Tenebro C.P."/>
            <person name="Trono D.J.V.L."/>
            <person name="Balida L.A.P."/>
            <person name="Bayog L.K.A."/>
            <person name="Bruna J.R."/>
            <person name="Sabido E.M."/>
            <person name="Caspe D.P.C."/>
            <person name="de Los Santos E.L.C."/>
            <person name="Saludes J.P."/>
            <person name="Dalisay D.S."/>
        </authorList>
    </citation>
    <scope>NUCLEOTIDE SEQUENCE [LARGE SCALE GENOMIC DNA]</scope>
    <source>
        <strain evidence="7 8">DSD3025</strain>
    </source>
</reference>
<dbReference type="EMBL" id="CP093846">
    <property type="protein sequence ID" value="UNT00147.1"/>
    <property type="molecule type" value="Genomic_DNA"/>
</dbReference>
<dbReference type="SUPFAM" id="SSF55424">
    <property type="entry name" value="FAD/NAD-linked reductases, dimerisation (C-terminal) domain"/>
    <property type="match status" value="1"/>
</dbReference>
<dbReference type="PRINTS" id="PR00411">
    <property type="entry name" value="PNDRDTASEI"/>
</dbReference>
<dbReference type="Pfam" id="PF14759">
    <property type="entry name" value="Reductase_C"/>
    <property type="match status" value="1"/>
</dbReference>
<gene>
    <name evidence="7" type="ORF">MMF93_29600</name>
</gene>
<dbReference type="RefSeq" id="WP_242756217.1">
    <property type="nucleotide sequence ID" value="NZ_CP093846.1"/>
</dbReference>
<dbReference type="PANTHER" id="PTHR43557">
    <property type="entry name" value="APOPTOSIS-INDUCING FACTOR 1"/>
    <property type="match status" value="1"/>
</dbReference>
<dbReference type="InterPro" id="IPR050446">
    <property type="entry name" value="FAD-oxidoreductase/Apoptosis"/>
</dbReference>
<dbReference type="PANTHER" id="PTHR43557:SF2">
    <property type="entry name" value="RIESKE DOMAIN-CONTAINING PROTEIN-RELATED"/>
    <property type="match status" value="1"/>
</dbReference>
<dbReference type="PRINTS" id="PR00368">
    <property type="entry name" value="FADPNR"/>
</dbReference>
<name>A0ABY3Y0L0_9ACTN</name>
<feature type="domain" description="FAD/NAD(P)-binding" evidence="5">
    <location>
        <begin position="4"/>
        <end position="310"/>
    </location>
</feature>
<dbReference type="SUPFAM" id="SSF51905">
    <property type="entry name" value="FAD/NAD(P)-binding domain"/>
    <property type="match status" value="2"/>
</dbReference>
<comment type="cofactor">
    <cofactor evidence="1">
        <name>FAD</name>
        <dbReference type="ChEBI" id="CHEBI:57692"/>
    </cofactor>
</comment>
<evidence type="ECO:0000256" key="1">
    <source>
        <dbReference type="ARBA" id="ARBA00001974"/>
    </source>
</evidence>
<dbReference type="InterPro" id="IPR016156">
    <property type="entry name" value="FAD/NAD-linked_Rdtase_dimer_sf"/>
</dbReference>
<dbReference type="Gene3D" id="3.50.50.60">
    <property type="entry name" value="FAD/NAD(P)-binding domain"/>
    <property type="match status" value="2"/>
</dbReference>
<accession>A0ABY3Y0L0</accession>
<dbReference type="Pfam" id="PF07992">
    <property type="entry name" value="Pyr_redox_2"/>
    <property type="match status" value="1"/>
</dbReference>
<feature type="domain" description="Reductase C-terminal" evidence="6">
    <location>
        <begin position="331"/>
        <end position="397"/>
    </location>
</feature>
<keyword evidence="2" id="KW-0285">Flavoprotein</keyword>
<evidence type="ECO:0000256" key="3">
    <source>
        <dbReference type="ARBA" id="ARBA00022827"/>
    </source>
</evidence>